<proteinExistence type="predicted"/>
<accession>A0A383D710</accession>
<protein>
    <submittedName>
        <fullName evidence="1">Uncharacterized protein</fullName>
    </submittedName>
</protein>
<sequence length="31" mass="3699">YHKYLSEKIEQTSAVFFGIEEQAKIKKNKKI</sequence>
<reference evidence="1" key="1">
    <citation type="submission" date="2018-05" db="EMBL/GenBank/DDBJ databases">
        <authorList>
            <person name="Lanie J.A."/>
            <person name="Ng W.-L."/>
            <person name="Kazmierczak K.M."/>
            <person name="Andrzejewski T.M."/>
            <person name="Davidsen T.M."/>
            <person name="Wayne K.J."/>
            <person name="Tettelin H."/>
            <person name="Glass J.I."/>
            <person name="Rusch D."/>
            <person name="Podicherti R."/>
            <person name="Tsui H.-C.T."/>
            <person name="Winkler M.E."/>
        </authorList>
    </citation>
    <scope>NUCLEOTIDE SEQUENCE</scope>
</reference>
<evidence type="ECO:0000313" key="1">
    <source>
        <dbReference type="EMBL" id="SVE39638.1"/>
    </source>
</evidence>
<gene>
    <name evidence="1" type="ORF">METZ01_LOCUS492492</name>
</gene>
<organism evidence="1">
    <name type="scientific">marine metagenome</name>
    <dbReference type="NCBI Taxonomy" id="408172"/>
    <lineage>
        <taxon>unclassified sequences</taxon>
        <taxon>metagenomes</taxon>
        <taxon>ecological metagenomes</taxon>
    </lineage>
</organism>
<dbReference type="EMBL" id="UINC01214413">
    <property type="protein sequence ID" value="SVE39638.1"/>
    <property type="molecule type" value="Genomic_DNA"/>
</dbReference>
<feature type="non-terminal residue" evidence="1">
    <location>
        <position position="1"/>
    </location>
</feature>
<dbReference type="AlphaFoldDB" id="A0A383D710"/>
<name>A0A383D710_9ZZZZ</name>